<dbReference type="HOGENOM" id="CLU_508259_0_0_1"/>
<protein>
    <recommendedName>
        <fullName evidence="8">Zn(2)-C6 fungal-type domain-containing protein</fullName>
    </recommendedName>
</protein>
<dbReference type="GO" id="GO:0008270">
    <property type="term" value="F:zinc ion binding"/>
    <property type="evidence" value="ECO:0007669"/>
    <property type="project" value="InterPro"/>
</dbReference>
<dbReference type="SMART" id="SM00066">
    <property type="entry name" value="GAL4"/>
    <property type="match status" value="1"/>
</dbReference>
<dbReference type="AlphaFoldDB" id="A5DNJ1"/>
<dbReference type="VEuPathDB" id="FungiDB:PGUG_04842"/>
<name>A5DNJ1_PICGU</name>
<dbReference type="RefSeq" id="XP_001482887.1">
    <property type="nucleotide sequence ID" value="XM_001482837.1"/>
</dbReference>
<dbReference type="Pfam" id="PF04082">
    <property type="entry name" value="Fungal_trans"/>
    <property type="match status" value="1"/>
</dbReference>
<dbReference type="GO" id="GO:0003677">
    <property type="term" value="F:DNA binding"/>
    <property type="evidence" value="ECO:0007669"/>
    <property type="project" value="UniProtKB-KW"/>
</dbReference>
<dbReference type="Proteomes" id="UP000001997">
    <property type="component" value="Unassembled WGS sequence"/>
</dbReference>
<dbReference type="KEGG" id="pgu:PGUG_04842"/>
<dbReference type="Pfam" id="PF00172">
    <property type="entry name" value="Zn_clus"/>
    <property type="match status" value="1"/>
</dbReference>
<dbReference type="PANTHER" id="PTHR31313">
    <property type="entry name" value="TY1 ENHANCER ACTIVATOR"/>
    <property type="match status" value="1"/>
</dbReference>
<dbReference type="GO" id="GO:0000981">
    <property type="term" value="F:DNA-binding transcription factor activity, RNA polymerase II-specific"/>
    <property type="evidence" value="ECO:0007669"/>
    <property type="project" value="InterPro"/>
</dbReference>
<evidence type="ECO:0000256" key="2">
    <source>
        <dbReference type="ARBA" id="ARBA00022723"/>
    </source>
</evidence>
<evidence type="ECO:0000256" key="4">
    <source>
        <dbReference type="ARBA" id="ARBA00023015"/>
    </source>
</evidence>
<evidence type="ECO:0000256" key="7">
    <source>
        <dbReference type="ARBA" id="ARBA00023242"/>
    </source>
</evidence>
<dbReference type="STRING" id="294746.A5DNJ1"/>
<organism evidence="9 10">
    <name type="scientific">Meyerozyma guilliermondii (strain ATCC 6260 / CBS 566 / DSM 6381 / JCM 1539 / NBRC 10279 / NRRL Y-324)</name>
    <name type="common">Yeast</name>
    <name type="synonym">Candida guilliermondii</name>
    <dbReference type="NCBI Taxonomy" id="294746"/>
    <lineage>
        <taxon>Eukaryota</taxon>
        <taxon>Fungi</taxon>
        <taxon>Dikarya</taxon>
        <taxon>Ascomycota</taxon>
        <taxon>Saccharomycotina</taxon>
        <taxon>Pichiomycetes</taxon>
        <taxon>Debaryomycetaceae</taxon>
        <taxon>Meyerozyma</taxon>
    </lineage>
</organism>
<proteinExistence type="predicted"/>
<feature type="domain" description="Zn(2)-C6 fungal-type" evidence="8">
    <location>
        <begin position="34"/>
        <end position="64"/>
    </location>
</feature>
<evidence type="ECO:0000256" key="3">
    <source>
        <dbReference type="ARBA" id="ARBA00022833"/>
    </source>
</evidence>
<keyword evidence="10" id="KW-1185">Reference proteome</keyword>
<keyword evidence="4" id="KW-0805">Transcription regulation</keyword>
<dbReference type="GO" id="GO:0005634">
    <property type="term" value="C:nucleus"/>
    <property type="evidence" value="ECO:0007669"/>
    <property type="project" value="UniProtKB-SubCell"/>
</dbReference>
<sequence length="614" mass="69933">MQVELYCNVGESRISPICKHRRICYSYRMFSKIACIHCKSNKRRCDRKLPTCTLCASKQRQCNYPEKDHRRPATRKYIDTLLDRINVLESSLKHHKLLEANYPTADELKAESQINSLNQISASVPHDLSILQFFEANEDDYSKGRTNGNFPPSTSMTANEIGLGLPRWQLNISDDGEVSCRGPSSLRFVSISNNQQVKTFPVTVAVPLFDEFHQEVFAWFFKCINNSLPLVDEHLFMSSLNEAIDGDELGEYSPMALINTIMTFYFLYQGKKQEAADFKILAVRQLENLAETNPNLSTIQTLVLLSQISMLDGNEFQSSQFIARATAASYHLGLHVTAEKLVARGKLSPEEARLRDNVFWSCFLVDRIRCIIVGMHPYMNCTDISISLPEAAANVIGFNEYETFKESLLFHNLEVALSERCFSAANSFGIVDKPIETLTLQQKIAVSEASVSINRWKKDMSSEARFINNKSINAMQLQVSILTTSILFNKTLMKEPVIGDHTQGGHNSDPQMIALSCFRWAQEIIKLCSEYELSETLFLYKFIYSIFLSCFICLYNMTSPSPRIKKVSTTFAVKAIKLLKEYQVYATVVDTYLAHLNKFRQAWFASATELQEYF</sequence>
<dbReference type="InterPro" id="IPR051615">
    <property type="entry name" value="Transcr_Regulatory_Elem"/>
</dbReference>
<dbReference type="EMBL" id="CH408160">
    <property type="protein sequence ID" value="EDK40744.1"/>
    <property type="molecule type" value="Genomic_DNA"/>
</dbReference>
<accession>A5DNJ1</accession>
<evidence type="ECO:0000313" key="9">
    <source>
        <dbReference type="EMBL" id="EDK40744.1"/>
    </source>
</evidence>
<evidence type="ECO:0000256" key="6">
    <source>
        <dbReference type="ARBA" id="ARBA00023163"/>
    </source>
</evidence>
<keyword evidence="7" id="KW-0539">Nucleus</keyword>
<dbReference type="PROSITE" id="PS50048">
    <property type="entry name" value="ZN2_CY6_FUNGAL_2"/>
    <property type="match status" value="1"/>
</dbReference>
<dbReference type="InterPro" id="IPR036864">
    <property type="entry name" value="Zn2-C6_fun-type_DNA-bd_sf"/>
</dbReference>
<evidence type="ECO:0000256" key="1">
    <source>
        <dbReference type="ARBA" id="ARBA00004123"/>
    </source>
</evidence>
<comment type="subcellular location">
    <subcellularLocation>
        <location evidence="1">Nucleus</location>
    </subcellularLocation>
</comment>
<dbReference type="CDD" id="cd00067">
    <property type="entry name" value="GAL4"/>
    <property type="match status" value="1"/>
</dbReference>
<dbReference type="GeneID" id="5124766"/>
<keyword evidence="6" id="KW-0804">Transcription</keyword>
<dbReference type="OrthoDB" id="2154091at2759"/>
<reference evidence="9 10" key="1">
    <citation type="journal article" date="2009" name="Nature">
        <title>Evolution of pathogenicity and sexual reproduction in eight Candida genomes.</title>
        <authorList>
            <person name="Butler G."/>
            <person name="Rasmussen M.D."/>
            <person name="Lin M.F."/>
            <person name="Santos M.A."/>
            <person name="Sakthikumar S."/>
            <person name="Munro C.A."/>
            <person name="Rheinbay E."/>
            <person name="Grabherr M."/>
            <person name="Forche A."/>
            <person name="Reedy J.L."/>
            <person name="Agrafioti I."/>
            <person name="Arnaud M.B."/>
            <person name="Bates S."/>
            <person name="Brown A.J."/>
            <person name="Brunke S."/>
            <person name="Costanzo M.C."/>
            <person name="Fitzpatrick D.A."/>
            <person name="de Groot P.W."/>
            <person name="Harris D."/>
            <person name="Hoyer L.L."/>
            <person name="Hube B."/>
            <person name="Klis F.M."/>
            <person name="Kodira C."/>
            <person name="Lennard N."/>
            <person name="Logue M.E."/>
            <person name="Martin R."/>
            <person name="Neiman A.M."/>
            <person name="Nikolaou E."/>
            <person name="Quail M.A."/>
            <person name="Quinn J."/>
            <person name="Santos M.C."/>
            <person name="Schmitzberger F.F."/>
            <person name="Sherlock G."/>
            <person name="Shah P."/>
            <person name="Silverstein K.A."/>
            <person name="Skrzypek M.S."/>
            <person name="Soll D."/>
            <person name="Staggs R."/>
            <person name="Stansfield I."/>
            <person name="Stumpf M.P."/>
            <person name="Sudbery P.E."/>
            <person name="Srikantha T."/>
            <person name="Zeng Q."/>
            <person name="Berman J."/>
            <person name="Berriman M."/>
            <person name="Heitman J."/>
            <person name="Gow N.A."/>
            <person name="Lorenz M.C."/>
            <person name="Birren B.W."/>
            <person name="Kellis M."/>
            <person name="Cuomo C.A."/>
        </authorList>
    </citation>
    <scope>NUCLEOTIDE SEQUENCE [LARGE SCALE GENOMIC DNA]</scope>
    <source>
        <strain evidence="10">ATCC 6260 / CBS 566 / DSM 6381 / JCM 1539 / NBRC 10279 / NRRL Y-324</strain>
    </source>
</reference>
<dbReference type="InterPro" id="IPR007219">
    <property type="entry name" value="XnlR_reg_dom"/>
</dbReference>
<keyword evidence="2" id="KW-0479">Metal-binding</keyword>
<evidence type="ECO:0000259" key="8">
    <source>
        <dbReference type="PROSITE" id="PS50048"/>
    </source>
</evidence>
<dbReference type="InParanoid" id="A5DNJ1"/>
<keyword evidence="5" id="KW-0238">DNA-binding</keyword>
<gene>
    <name evidence="9" type="ORF">PGUG_04842</name>
</gene>
<dbReference type="Gene3D" id="4.10.240.10">
    <property type="entry name" value="Zn(2)-C6 fungal-type DNA-binding domain"/>
    <property type="match status" value="1"/>
</dbReference>
<keyword evidence="3" id="KW-0862">Zinc</keyword>
<dbReference type="CDD" id="cd12148">
    <property type="entry name" value="fungal_TF_MHR"/>
    <property type="match status" value="1"/>
</dbReference>
<evidence type="ECO:0000256" key="5">
    <source>
        <dbReference type="ARBA" id="ARBA00023125"/>
    </source>
</evidence>
<dbReference type="GO" id="GO:0006351">
    <property type="term" value="P:DNA-templated transcription"/>
    <property type="evidence" value="ECO:0007669"/>
    <property type="project" value="InterPro"/>
</dbReference>
<evidence type="ECO:0000313" key="10">
    <source>
        <dbReference type="Proteomes" id="UP000001997"/>
    </source>
</evidence>
<dbReference type="InterPro" id="IPR001138">
    <property type="entry name" value="Zn2Cys6_DnaBD"/>
</dbReference>
<dbReference type="PROSITE" id="PS00463">
    <property type="entry name" value="ZN2_CY6_FUNGAL_1"/>
    <property type="match status" value="1"/>
</dbReference>
<dbReference type="SUPFAM" id="SSF57701">
    <property type="entry name" value="Zn2/Cys6 DNA-binding domain"/>
    <property type="match status" value="1"/>
</dbReference>
<dbReference type="PANTHER" id="PTHR31313:SF81">
    <property type="entry name" value="TY1 ENHANCER ACTIVATOR"/>
    <property type="match status" value="1"/>
</dbReference>